<organism evidence="2 3">
    <name type="scientific">Paractinoplanes abujensis</name>
    <dbReference type="NCBI Taxonomy" id="882441"/>
    <lineage>
        <taxon>Bacteria</taxon>
        <taxon>Bacillati</taxon>
        <taxon>Actinomycetota</taxon>
        <taxon>Actinomycetes</taxon>
        <taxon>Micromonosporales</taxon>
        <taxon>Micromonosporaceae</taxon>
        <taxon>Paractinoplanes</taxon>
    </lineage>
</organism>
<proteinExistence type="predicted"/>
<evidence type="ECO:0000313" key="2">
    <source>
        <dbReference type="EMBL" id="MBB4694931.1"/>
    </source>
</evidence>
<accession>A0A7W7G5I1</accession>
<dbReference type="EMBL" id="JACHMF010000001">
    <property type="protein sequence ID" value="MBB4694931.1"/>
    <property type="molecule type" value="Genomic_DNA"/>
</dbReference>
<name>A0A7W7G5I1_9ACTN</name>
<dbReference type="AlphaFoldDB" id="A0A7W7G5I1"/>
<sequence>MTQDHAVGRGAAEEGADSPLTPTEVEASRRPPSEPDPEHEPDTAAQTEDGRGETE</sequence>
<evidence type="ECO:0000256" key="1">
    <source>
        <dbReference type="SAM" id="MobiDB-lite"/>
    </source>
</evidence>
<dbReference type="Proteomes" id="UP000542742">
    <property type="component" value="Unassembled WGS sequence"/>
</dbReference>
<keyword evidence="3" id="KW-1185">Reference proteome</keyword>
<protein>
    <submittedName>
        <fullName evidence="2">Uncharacterized protein</fullName>
    </submittedName>
</protein>
<comment type="caution">
    <text evidence="2">The sequence shown here is derived from an EMBL/GenBank/DDBJ whole genome shotgun (WGS) entry which is preliminary data.</text>
</comment>
<gene>
    <name evidence="2" type="ORF">BKA14_005079</name>
</gene>
<feature type="compositionally biased region" description="Basic and acidic residues" evidence="1">
    <location>
        <begin position="26"/>
        <end position="55"/>
    </location>
</feature>
<feature type="region of interest" description="Disordered" evidence="1">
    <location>
        <begin position="1"/>
        <end position="55"/>
    </location>
</feature>
<reference evidence="2 3" key="1">
    <citation type="submission" date="2020-08" db="EMBL/GenBank/DDBJ databases">
        <title>Sequencing the genomes of 1000 actinobacteria strains.</title>
        <authorList>
            <person name="Klenk H.-P."/>
        </authorList>
    </citation>
    <scope>NUCLEOTIDE SEQUENCE [LARGE SCALE GENOMIC DNA]</scope>
    <source>
        <strain evidence="2 3">DSM 45518</strain>
    </source>
</reference>
<evidence type="ECO:0000313" key="3">
    <source>
        <dbReference type="Proteomes" id="UP000542742"/>
    </source>
</evidence>
<dbReference type="RefSeq" id="WP_184953354.1">
    <property type="nucleotide sequence ID" value="NZ_BOMC01000070.1"/>
</dbReference>